<dbReference type="PANTHER" id="PTHR46667">
    <property type="entry name" value="OS05G0182700 PROTEIN"/>
    <property type="match status" value="1"/>
</dbReference>
<gene>
    <name evidence="3" type="ORF">Zm00014a_042116</name>
</gene>
<protein>
    <recommendedName>
        <fullName evidence="2">DUF1664 domain-containing protein</fullName>
    </recommendedName>
</protein>
<sequence>MAMQTGVATSKVLILVGAGMTGSILLRNGRLSDVLGELQEIMKGVNQGTSSGPYDIALIQAQIRNLAQEVRDLTLSKPITILNGKSDSGGSLSSYILPAAAVGAMGYCYMWWKGLSLSDVMFVTKHNMANAVQSMSKQLEQVSSALAATKRHLTQRLENLDGKMDEQVEVSKAIRNEFLKSTITIQETMLLPWNSAYFEIHHYVNDVKDDLSQIGFDVESIQKMVAGLEGKIELLENKQDVANTGIWYLCQVAGGLKDGINTRFFQETSEKLKLSHSAQPENKPVKGLEFFSESTMEQKVADSKPIAVTVDAEKPEKTAAVMGTTVHRSIRFSYRKAGLAL</sequence>
<feature type="domain" description="DUF1664" evidence="2">
    <location>
        <begin position="90"/>
        <end position="180"/>
    </location>
</feature>
<dbReference type="AlphaFoldDB" id="A0A3L6E3Y9"/>
<keyword evidence="1" id="KW-0812">Transmembrane</keyword>
<comment type="caution">
    <text evidence="3">The sequence shown here is derived from an EMBL/GenBank/DDBJ whole genome shotgun (WGS) entry which is preliminary data.</text>
</comment>
<evidence type="ECO:0000259" key="2">
    <source>
        <dbReference type="Pfam" id="PF07889"/>
    </source>
</evidence>
<evidence type="ECO:0000313" key="4">
    <source>
        <dbReference type="Proteomes" id="UP000251960"/>
    </source>
</evidence>
<dbReference type="InterPro" id="IPR012458">
    <property type="entry name" value="DUF1664"/>
</dbReference>
<reference evidence="3 4" key="1">
    <citation type="journal article" date="2018" name="Nat. Genet.">
        <title>Extensive intraspecific gene order and gene structural variations between Mo17 and other maize genomes.</title>
        <authorList>
            <person name="Sun S."/>
            <person name="Zhou Y."/>
            <person name="Chen J."/>
            <person name="Shi J."/>
            <person name="Zhao H."/>
            <person name="Zhao H."/>
            <person name="Song W."/>
            <person name="Zhang M."/>
            <person name="Cui Y."/>
            <person name="Dong X."/>
            <person name="Liu H."/>
            <person name="Ma X."/>
            <person name="Jiao Y."/>
            <person name="Wang B."/>
            <person name="Wei X."/>
            <person name="Stein J.C."/>
            <person name="Glaubitz J.C."/>
            <person name="Lu F."/>
            <person name="Yu G."/>
            <person name="Liang C."/>
            <person name="Fengler K."/>
            <person name="Li B."/>
            <person name="Rafalski A."/>
            <person name="Schnable P.S."/>
            <person name="Ware D.H."/>
            <person name="Buckler E.S."/>
            <person name="Lai J."/>
        </authorList>
    </citation>
    <scope>NUCLEOTIDE SEQUENCE [LARGE SCALE GENOMIC DNA]</scope>
    <source>
        <strain evidence="4">cv. Missouri 17</strain>
        <tissue evidence="3">Seedling</tissue>
    </source>
</reference>
<dbReference type="EMBL" id="NCVQ01000008">
    <property type="protein sequence ID" value="PWZ15642.1"/>
    <property type="molecule type" value="Genomic_DNA"/>
</dbReference>
<keyword evidence="1" id="KW-1133">Transmembrane helix</keyword>
<dbReference type="Proteomes" id="UP000251960">
    <property type="component" value="Chromosome 7"/>
</dbReference>
<feature type="transmembrane region" description="Helical" evidence="1">
    <location>
        <begin position="12"/>
        <end position="29"/>
    </location>
</feature>
<keyword evidence="1" id="KW-0472">Membrane</keyword>
<dbReference type="Pfam" id="PF07889">
    <property type="entry name" value="DUF1664"/>
    <property type="match status" value="1"/>
</dbReference>
<evidence type="ECO:0000256" key="1">
    <source>
        <dbReference type="SAM" id="Phobius"/>
    </source>
</evidence>
<evidence type="ECO:0000313" key="3">
    <source>
        <dbReference type="EMBL" id="PWZ15642.1"/>
    </source>
</evidence>
<accession>A0A3L6E3Y9</accession>
<organism evidence="3 4">
    <name type="scientific">Zea mays</name>
    <name type="common">Maize</name>
    <dbReference type="NCBI Taxonomy" id="4577"/>
    <lineage>
        <taxon>Eukaryota</taxon>
        <taxon>Viridiplantae</taxon>
        <taxon>Streptophyta</taxon>
        <taxon>Embryophyta</taxon>
        <taxon>Tracheophyta</taxon>
        <taxon>Spermatophyta</taxon>
        <taxon>Magnoliopsida</taxon>
        <taxon>Liliopsida</taxon>
        <taxon>Poales</taxon>
        <taxon>Poaceae</taxon>
        <taxon>PACMAD clade</taxon>
        <taxon>Panicoideae</taxon>
        <taxon>Andropogonodae</taxon>
        <taxon>Andropogoneae</taxon>
        <taxon>Tripsacinae</taxon>
        <taxon>Zea</taxon>
    </lineage>
</organism>
<proteinExistence type="predicted"/>
<name>A0A3L6E3Y9_MAIZE</name>
<dbReference type="PANTHER" id="PTHR46667:SF1">
    <property type="entry name" value="OS09G0482740 PROTEIN"/>
    <property type="match status" value="1"/>
</dbReference>
<dbReference type="ExpressionAtlas" id="A0A3L6E3Y9">
    <property type="expression patterns" value="baseline and differential"/>
</dbReference>